<dbReference type="Proteomes" id="UP001595961">
    <property type="component" value="Unassembled WGS sequence"/>
</dbReference>
<evidence type="ECO:0000313" key="4">
    <source>
        <dbReference type="Proteomes" id="UP001595961"/>
    </source>
</evidence>
<evidence type="ECO:0000313" key="3">
    <source>
        <dbReference type="EMBL" id="MFC4525524.1"/>
    </source>
</evidence>
<keyword evidence="2" id="KW-0732">Signal</keyword>
<reference evidence="4" key="1">
    <citation type="journal article" date="2019" name="Int. J. Syst. Evol. Microbiol.">
        <title>The Global Catalogue of Microorganisms (GCM) 10K type strain sequencing project: providing services to taxonomists for standard genome sequencing and annotation.</title>
        <authorList>
            <consortium name="The Broad Institute Genomics Platform"/>
            <consortium name="The Broad Institute Genome Sequencing Center for Infectious Disease"/>
            <person name="Wu L."/>
            <person name="Ma J."/>
        </authorList>
    </citation>
    <scope>NUCLEOTIDE SEQUENCE [LARGE SCALE GENOMIC DNA]</scope>
    <source>
        <strain evidence="4">CCM 4481</strain>
    </source>
</reference>
<keyword evidence="4" id="KW-1185">Reference proteome</keyword>
<dbReference type="EMBL" id="JBHSGA010000004">
    <property type="protein sequence ID" value="MFC4525524.1"/>
    <property type="molecule type" value="Genomic_DNA"/>
</dbReference>
<gene>
    <name evidence="3" type="ORF">ACFO5W_02635</name>
</gene>
<protein>
    <submittedName>
        <fullName evidence="3">DUF4124 domain-containing protein</fullName>
    </submittedName>
</protein>
<feature type="region of interest" description="Disordered" evidence="1">
    <location>
        <begin position="182"/>
        <end position="215"/>
    </location>
</feature>
<feature type="chain" id="PRO_5045377498" evidence="2">
    <location>
        <begin position="22"/>
        <end position="215"/>
    </location>
</feature>
<dbReference type="RefSeq" id="WP_266152109.1">
    <property type="nucleotide sequence ID" value="NZ_CP064028.1"/>
</dbReference>
<feature type="region of interest" description="Disordered" evidence="1">
    <location>
        <begin position="81"/>
        <end position="101"/>
    </location>
</feature>
<sequence>MRKTVFAIAMLALATGLHAQAQSSSHGGIRYRWRDGSGLPHYSDSLSSDALKYGYDLVNDRGLVIQHVDRQLTPEERAAAQQLADQQAAQQHAAAERTRTDSQMLAAYPTEDAYKDSQQQSLGNIDQQINTTRVNLRSQEKALADLLTRAGDLERAKQPVPKSLNDGISKQRNIVAGQRNTLERQQNARDAAEQKNAQDLQHYREVKAAHDKPQG</sequence>
<feature type="compositionally biased region" description="Low complexity" evidence="1">
    <location>
        <begin position="81"/>
        <end position="93"/>
    </location>
</feature>
<feature type="compositionally biased region" description="Basic and acidic residues" evidence="1">
    <location>
        <begin position="201"/>
        <end position="215"/>
    </location>
</feature>
<name>A0ABV9BXT4_9GAMM</name>
<accession>A0ABV9BXT4</accession>
<proteinExistence type="predicted"/>
<evidence type="ECO:0000256" key="1">
    <source>
        <dbReference type="SAM" id="MobiDB-lite"/>
    </source>
</evidence>
<feature type="signal peptide" evidence="2">
    <location>
        <begin position="1"/>
        <end position="21"/>
    </location>
</feature>
<evidence type="ECO:0000256" key="2">
    <source>
        <dbReference type="SAM" id="SignalP"/>
    </source>
</evidence>
<comment type="caution">
    <text evidence="3">The sequence shown here is derived from an EMBL/GenBank/DDBJ whole genome shotgun (WGS) entry which is preliminary data.</text>
</comment>
<organism evidence="3 4">
    <name type="scientific">Dyella halodurans</name>
    <dbReference type="NCBI Taxonomy" id="1920171"/>
    <lineage>
        <taxon>Bacteria</taxon>
        <taxon>Pseudomonadati</taxon>
        <taxon>Pseudomonadota</taxon>
        <taxon>Gammaproteobacteria</taxon>
        <taxon>Lysobacterales</taxon>
        <taxon>Rhodanobacteraceae</taxon>
        <taxon>Dyella</taxon>
    </lineage>
</organism>